<proteinExistence type="predicted"/>
<name>A0A816GZX5_ADIRI</name>
<evidence type="ECO:0000256" key="1">
    <source>
        <dbReference type="SAM" id="MobiDB-lite"/>
    </source>
</evidence>
<dbReference type="EMBL" id="CAJNOR010015292">
    <property type="protein sequence ID" value="CAF1681816.1"/>
    <property type="molecule type" value="Genomic_DNA"/>
</dbReference>
<feature type="non-terminal residue" evidence="2">
    <location>
        <position position="137"/>
    </location>
</feature>
<gene>
    <name evidence="2" type="ORF">XAT740_LOCUS60742</name>
</gene>
<reference evidence="2" key="1">
    <citation type="submission" date="2021-02" db="EMBL/GenBank/DDBJ databases">
        <authorList>
            <person name="Nowell W R."/>
        </authorList>
    </citation>
    <scope>NUCLEOTIDE SEQUENCE</scope>
</reference>
<feature type="region of interest" description="Disordered" evidence="1">
    <location>
        <begin position="1"/>
        <end position="56"/>
    </location>
</feature>
<accession>A0A816GZX5</accession>
<evidence type="ECO:0000313" key="2">
    <source>
        <dbReference type="EMBL" id="CAF1681816.1"/>
    </source>
</evidence>
<sequence>MQQQSSGITTSNVTSFRQTGVSSSSVPASPNRVETNEHSVSSVTNTGTNNLGSSIGENGSVFTLTNIYTFGGSDGASTHGPSDDKYRVKSFVEVFNQPSSQDTEYQRHYRETQTKSYTRKIRTSATDTYDYDQNGNY</sequence>
<protein>
    <submittedName>
        <fullName evidence="2">Uncharacterized protein</fullName>
    </submittedName>
</protein>
<dbReference type="Proteomes" id="UP000663828">
    <property type="component" value="Unassembled WGS sequence"/>
</dbReference>
<comment type="caution">
    <text evidence="2">The sequence shown here is derived from an EMBL/GenBank/DDBJ whole genome shotgun (WGS) entry which is preliminary data.</text>
</comment>
<feature type="compositionally biased region" description="Polar residues" evidence="1">
    <location>
        <begin position="1"/>
        <end position="28"/>
    </location>
</feature>
<dbReference type="AlphaFoldDB" id="A0A816GZX5"/>
<feature type="compositionally biased region" description="Polar residues" evidence="1">
    <location>
        <begin position="38"/>
        <end position="56"/>
    </location>
</feature>
<keyword evidence="3" id="KW-1185">Reference proteome</keyword>
<organism evidence="2 3">
    <name type="scientific">Adineta ricciae</name>
    <name type="common">Rotifer</name>
    <dbReference type="NCBI Taxonomy" id="249248"/>
    <lineage>
        <taxon>Eukaryota</taxon>
        <taxon>Metazoa</taxon>
        <taxon>Spiralia</taxon>
        <taxon>Gnathifera</taxon>
        <taxon>Rotifera</taxon>
        <taxon>Eurotatoria</taxon>
        <taxon>Bdelloidea</taxon>
        <taxon>Adinetida</taxon>
        <taxon>Adinetidae</taxon>
        <taxon>Adineta</taxon>
    </lineage>
</organism>
<evidence type="ECO:0000313" key="3">
    <source>
        <dbReference type="Proteomes" id="UP000663828"/>
    </source>
</evidence>